<protein>
    <submittedName>
        <fullName evidence="2">Uncharacterized protein</fullName>
    </submittedName>
</protein>
<reference evidence="3" key="1">
    <citation type="journal article" date="2019" name="Int. J. Syst. Evol. Microbiol.">
        <title>The Global Catalogue of Microorganisms (GCM) 10K type strain sequencing project: providing services to taxonomists for standard genome sequencing and annotation.</title>
        <authorList>
            <consortium name="The Broad Institute Genomics Platform"/>
            <consortium name="The Broad Institute Genome Sequencing Center for Infectious Disease"/>
            <person name="Wu L."/>
            <person name="Ma J."/>
        </authorList>
    </citation>
    <scope>NUCLEOTIDE SEQUENCE [LARGE SCALE GENOMIC DNA]</scope>
    <source>
        <strain evidence="3">CGMCC 1.15339</strain>
    </source>
</reference>
<keyword evidence="1" id="KW-0812">Transmembrane</keyword>
<keyword evidence="1" id="KW-1133">Transmembrane helix</keyword>
<feature type="transmembrane region" description="Helical" evidence="1">
    <location>
        <begin position="26"/>
        <end position="45"/>
    </location>
</feature>
<dbReference type="Proteomes" id="UP000617555">
    <property type="component" value="Unassembled WGS sequence"/>
</dbReference>
<organism evidence="2 3">
    <name type="scientific">Shewanella inventionis</name>
    <dbReference type="NCBI Taxonomy" id="1738770"/>
    <lineage>
        <taxon>Bacteria</taxon>
        <taxon>Pseudomonadati</taxon>
        <taxon>Pseudomonadota</taxon>
        <taxon>Gammaproteobacteria</taxon>
        <taxon>Alteromonadales</taxon>
        <taxon>Shewanellaceae</taxon>
        <taxon>Shewanella</taxon>
    </lineage>
</organism>
<comment type="caution">
    <text evidence="2">The sequence shown here is derived from an EMBL/GenBank/DDBJ whole genome shotgun (WGS) entry which is preliminary data.</text>
</comment>
<accession>A0ABQ1J0W0</accession>
<evidence type="ECO:0000313" key="3">
    <source>
        <dbReference type="Proteomes" id="UP000617555"/>
    </source>
</evidence>
<evidence type="ECO:0000256" key="1">
    <source>
        <dbReference type="SAM" id="Phobius"/>
    </source>
</evidence>
<gene>
    <name evidence="2" type="ORF">GCM10011607_17310</name>
</gene>
<name>A0ABQ1J0W0_9GAMM</name>
<feature type="transmembrane region" description="Helical" evidence="1">
    <location>
        <begin position="93"/>
        <end position="115"/>
    </location>
</feature>
<dbReference type="EMBL" id="BMII01000012">
    <property type="protein sequence ID" value="GGB57268.1"/>
    <property type="molecule type" value="Genomic_DNA"/>
</dbReference>
<sequence length="123" mass="13185">MKPYAITSIAGLVCLPATYNFTKEGNIVMSLVIVGLFGCISGVLAATQANRPKTLSLLLSFVAGALISQVIFFAHYYYNYGHKDPKLVVGEAVAIIQFGVISVVGGLALLIGVFAKYRITRKK</sequence>
<dbReference type="RefSeq" id="WP_188738950.1">
    <property type="nucleotide sequence ID" value="NZ_BMII01000012.1"/>
</dbReference>
<keyword evidence="1" id="KW-0472">Membrane</keyword>
<feature type="transmembrane region" description="Helical" evidence="1">
    <location>
        <begin position="57"/>
        <end position="78"/>
    </location>
</feature>
<keyword evidence="3" id="KW-1185">Reference proteome</keyword>
<evidence type="ECO:0000313" key="2">
    <source>
        <dbReference type="EMBL" id="GGB57268.1"/>
    </source>
</evidence>
<proteinExistence type="predicted"/>